<evidence type="ECO:0000313" key="6">
    <source>
        <dbReference type="EMBL" id="ALG86736.1"/>
    </source>
</evidence>
<evidence type="ECO:0000256" key="1">
    <source>
        <dbReference type="ARBA" id="ARBA00022490"/>
    </source>
</evidence>
<dbReference type="Pfam" id="PF02576">
    <property type="entry name" value="RimP_N"/>
    <property type="match status" value="1"/>
</dbReference>
<feature type="domain" description="Ribosome maturation factor RimP C-terminal" evidence="5">
    <location>
        <begin position="89"/>
        <end position="157"/>
    </location>
</feature>
<dbReference type="Pfam" id="PF17384">
    <property type="entry name" value="DUF150_C"/>
    <property type="match status" value="1"/>
</dbReference>
<comment type="function">
    <text evidence="3">Required for maturation of 30S ribosomal subunits.</text>
</comment>
<dbReference type="PANTHER" id="PTHR33867:SF1">
    <property type="entry name" value="RIBOSOME MATURATION FACTOR RIMP"/>
    <property type="match status" value="1"/>
</dbReference>
<dbReference type="InterPro" id="IPR003728">
    <property type="entry name" value="Ribosome_maturation_RimP"/>
</dbReference>
<dbReference type="HAMAP" id="MF_01077">
    <property type="entry name" value="RimP"/>
    <property type="match status" value="1"/>
</dbReference>
<dbReference type="Gene3D" id="3.30.300.70">
    <property type="entry name" value="RimP-like superfamily, N-terminal"/>
    <property type="match status" value="1"/>
</dbReference>
<keyword evidence="7" id="KW-1185">Reference proteome</keyword>
<gene>
    <name evidence="3" type="primary">rimP</name>
    <name evidence="6" type="ORF">ACH46_08720</name>
</gene>
<dbReference type="NCBIfam" id="NF000930">
    <property type="entry name" value="PRK00092.2-2"/>
    <property type="match status" value="1"/>
</dbReference>
<sequence length="188" mass="20485">MTGEALTANISELVAPVLDRLGYDLEDVAVLTPPGRRDIRIVIDRDGGASLDDLADVSRELDPVLEGANLLGETPYDLEVTTPGIGRPLTLPRHWRRNQGRKAKVEYRVDGVEKSVEVRIGASDDTQVTLVTVDKSRITSVDVAFADIVRGVVEVDFSRPGEAALRACGLSDEEIARRREPATHTTTE</sequence>
<evidence type="ECO:0000259" key="5">
    <source>
        <dbReference type="Pfam" id="PF17384"/>
    </source>
</evidence>
<dbReference type="STRING" id="1136941.ACH46_08720"/>
<feature type="domain" description="Ribosome maturation factor RimP N-terminal" evidence="4">
    <location>
        <begin position="13"/>
        <end position="85"/>
    </location>
</feature>
<dbReference type="CDD" id="cd01734">
    <property type="entry name" value="YlxS_C"/>
    <property type="match status" value="1"/>
</dbReference>
<accession>A0A0N9NL15</accession>
<evidence type="ECO:0000256" key="3">
    <source>
        <dbReference type="HAMAP-Rule" id="MF_01077"/>
    </source>
</evidence>
<dbReference type="GO" id="GO:0006412">
    <property type="term" value="P:translation"/>
    <property type="evidence" value="ECO:0007669"/>
    <property type="project" value="TreeGrafter"/>
</dbReference>
<protein>
    <recommendedName>
        <fullName evidence="3">Ribosome maturation factor RimP</fullName>
    </recommendedName>
</protein>
<dbReference type="SUPFAM" id="SSF75420">
    <property type="entry name" value="YhbC-like, N-terminal domain"/>
    <property type="match status" value="1"/>
</dbReference>
<dbReference type="OrthoDB" id="9805006at2"/>
<organism evidence="6 7">
    <name type="scientific">Gordonia phthalatica</name>
    <dbReference type="NCBI Taxonomy" id="1136941"/>
    <lineage>
        <taxon>Bacteria</taxon>
        <taxon>Bacillati</taxon>
        <taxon>Actinomycetota</taxon>
        <taxon>Actinomycetes</taxon>
        <taxon>Mycobacteriales</taxon>
        <taxon>Gordoniaceae</taxon>
        <taxon>Gordonia</taxon>
    </lineage>
</organism>
<evidence type="ECO:0000256" key="2">
    <source>
        <dbReference type="ARBA" id="ARBA00022517"/>
    </source>
</evidence>
<reference evidence="6 7" key="2">
    <citation type="journal article" date="2017" name="Int. J. Syst. Evol. Microbiol.">
        <title>Gordonia phthalatica sp. nov., a di-n-butyl phthalate-degrading bacterium isolated from activated sludge.</title>
        <authorList>
            <person name="Jin D."/>
            <person name="Kong X."/>
            <person name="Jia M."/>
            <person name="Yu X."/>
            <person name="Wang X."/>
            <person name="Zhuang X."/>
            <person name="Deng Y."/>
            <person name="Bai Z."/>
        </authorList>
    </citation>
    <scope>NUCLEOTIDE SEQUENCE [LARGE SCALE GENOMIC DNA]</scope>
    <source>
        <strain evidence="6 7">QH-11</strain>
    </source>
</reference>
<keyword evidence="1 3" id="KW-0963">Cytoplasm</keyword>
<keyword evidence="2 3" id="KW-0690">Ribosome biogenesis</keyword>
<dbReference type="InterPro" id="IPR028998">
    <property type="entry name" value="RimP_C"/>
</dbReference>
<dbReference type="EMBL" id="CP011853">
    <property type="protein sequence ID" value="ALG86736.1"/>
    <property type="molecule type" value="Genomic_DNA"/>
</dbReference>
<dbReference type="PANTHER" id="PTHR33867">
    <property type="entry name" value="RIBOSOME MATURATION FACTOR RIMP"/>
    <property type="match status" value="1"/>
</dbReference>
<dbReference type="GO" id="GO:0005829">
    <property type="term" value="C:cytosol"/>
    <property type="evidence" value="ECO:0007669"/>
    <property type="project" value="TreeGrafter"/>
</dbReference>
<dbReference type="GO" id="GO:0000028">
    <property type="term" value="P:ribosomal small subunit assembly"/>
    <property type="evidence" value="ECO:0007669"/>
    <property type="project" value="TreeGrafter"/>
</dbReference>
<dbReference type="AlphaFoldDB" id="A0A0N9NL15"/>
<dbReference type="PATRIC" id="fig|1136941.3.peg.1774"/>
<evidence type="ECO:0000313" key="7">
    <source>
        <dbReference type="Proteomes" id="UP000063789"/>
    </source>
</evidence>
<name>A0A0N9NL15_9ACTN</name>
<dbReference type="RefSeq" id="WP_062395174.1">
    <property type="nucleotide sequence ID" value="NZ_CP011853.1"/>
</dbReference>
<reference evidence="7" key="1">
    <citation type="submission" date="2015-06" db="EMBL/GenBank/DDBJ databases">
        <title>Complete genome sequence and metabolic analysis of phthalate degradation pathway in Gordonia sp. QH-11.</title>
        <authorList>
            <person name="Jin D."/>
            <person name="Kong X."/>
            <person name="Bai Z."/>
        </authorList>
    </citation>
    <scope>NUCLEOTIDE SEQUENCE [LARGE SCALE GENOMIC DNA]</scope>
    <source>
        <strain evidence="7">QH-11</strain>
    </source>
</reference>
<evidence type="ECO:0000259" key="4">
    <source>
        <dbReference type="Pfam" id="PF02576"/>
    </source>
</evidence>
<dbReference type="InterPro" id="IPR035956">
    <property type="entry name" value="RimP_N_sf"/>
</dbReference>
<comment type="similarity">
    <text evidence="3">Belongs to the RimP family.</text>
</comment>
<comment type="subcellular location">
    <subcellularLocation>
        <location evidence="3">Cytoplasm</location>
    </subcellularLocation>
</comment>
<dbReference type="InterPro" id="IPR028989">
    <property type="entry name" value="RimP_N"/>
</dbReference>
<dbReference type="KEGG" id="goq:ACH46_08720"/>
<proteinExistence type="inferred from homology"/>
<dbReference type="Proteomes" id="UP000063789">
    <property type="component" value="Chromosome"/>
</dbReference>